<evidence type="ECO:0000313" key="6">
    <source>
        <dbReference type="Proteomes" id="UP001299970"/>
    </source>
</evidence>
<comment type="similarity">
    <text evidence="2">Belongs to the HpaH/HsaA monooxygenase family.</text>
</comment>
<feature type="domain" description="Acyl-CoA dehydrogenase/oxidase N-terminal" evidence="3">
    <location>
        <begin position="26"/>
        <end position="100"/>
    </location>
</feature>
<keyword evidence="6" id="KW-1185">Reference proteome</keyword>
<dbReference type="InterPro" id="IPR037069">
    <property type="entry name" value="AcylCoA_DH/ox_N_sf"/>
</dbReference>
<sequence>MTTAPSVLGRADGADRPTDLVAAARALQPLVRENSAAGEAAGQLTDPVVDALHDKGLFGMWVPAPLGGVELDPVSSLEVVQALTEADPSTGWVVMAASLATGTGGAYLGDAAVAEMFQGSRFPVVAGQGTRPGTAVRDGDGYRLSGSWSFASGIKHAQWIHTLGIVEETGEPLIFVLPVDKAELIDNWDVLGLRATGSIDYTIEDVYVPAAFTHSGPTETPVRGGPLFTLGIMHFALIGHSAWALGVSRRMLDELSGLVRSKAGRPGTMADSLAFQAAYGEAEARWHAARSFVCETWRGATETISSGATLSVDQKTLLRLALYNATWAAEAISVAVYRAGGTTALRAGVMQRYFRDMHAGTQHITSAPGVIEGCGRYLGGLAPAHDWLYMNLVPKAS</sequence>
<protein>
    <submittedName>
        <fullName evidence="5">Acyl-CoA dehydrogenase family protein</fullName>
    </submittedName>
</protein>
<dbReference type="Pfam" id="PF08028">
    <property type="entry name" value="Acyl-CoA_dh_2"/>
    <property type="match status" value="1"/>
</dbReference>
<dbReference type="Gene3D" id="2.40.110.10">
    <property type="entry name" value="Butyryl-CoA Dehydrogenase, subunit A, domain 2"/>
    <property type="match status" value="1"/>
</dbReference>
<dbReference type="SUPFAM" id="SSF47203">
    <property type="entry name" value="Acyl-CoA dehydrogenase C-terminal domain-like"/>
    <property type="match status" value="1"/>
</dbReference>
<reference evidence="5 6" key="1">
    <citation type="submission" date="2022-03" db="EMBL/GenBank/DDBJ databases">
        <title>Pseudonocardia alaer sp. nov., a novel actinomycete isolated from reed forest soil.</title>
        <authorList>
            <person name="Wang L."/>
        </authorList>
    </citation>
    <scope>NUCLEOTIDE SEQUENCE [LARGE SCALE GENOMIC DNA]</scope>
    <source>
        <strain evidence="5 6">Y-16303</strain>
    </source>
</reference>
<gene>
    <name evidence="5" type="ORF">MMF94_10130</name>
</gene>
<comment type="caution">
    <text evidence="5">The sequence shown here is derived from an EMBL/GenBank/DDBJ whole genome shotgun (WGS) entry which is preliminary data.</text>
</comment>
<evidence type="ECO:0000256" key="2">
    <source>
        <dbReference type="ARBA" id="ARBA00049661"/>
    </source>
</evidence>
<dbReference type="Gene3D" id="1.20.140.10">
    <property type="entry name" value="Butyryl-CoA Dehydrogenase, subunit A, domain 3"/>
    <property type="match status" value="1"/>
</dbReference>
<dbReference type="RefSeq" id="WP_241036073.1">
    <property type="nucleotide sequence ID" value="NZ_BAAAJF010000020.1"/>
</dbReference>
<dbReference type="InterPro" id="IPR036250">
    <property type="entry name" value="AcylCo_DH-like_C"/>
</dbReference>
<accession>A0ABS9TBY1</accession>
<dbReference type="EMBL" id="JAKXMK010000008">
    <property type="protein sequence ID" value="MCH6166038.1"/>
    <property type="molecule type" value="Genomic_DNA"/>
</dbReference>
<feature type="domain" description="Acyl-CoA dehydrogenase C-terminal" evidence="4">
    <location>
        <begin position="238"/>
        <end position="365"/>
    </location>
</feature>
<evidence type="ECO:0000256" key="1">
    <source>
        <dbReference type="ARBA" id="ARBA00023002"/>
    </source>
</evidence>
<dbReference type="InterPro" id="IPR046373">
    <property type="entry name" value="Acyl-CoA_Oxase/DH_mid-dom_sf"/>
</dbReference>
<dbReference type="PANTHER" id="PTHR48083">
    <property type="entry name" value="MEDIUM-CHAIN SPECIFIC ACYL-COA DEHYDROGENASE, MITOCHONDRIAL-RELATED"/>
    <property type="match status" value="1"/>
</dbReference>
<dbReference type="PIRSF" id="PIRSF016578">
    <property type="entry name" value="HsaA"/>
    <property type="match status" value="1"/>
</dbReference>
<dbReference type="InterPro" id="IPR009100">
    <property type="entry name" value="AcylCoA_DH/oxidase_NM_dom_sf"/>
</dbReference>
<organism evidence="5 6">
    <name type="scientific">Pseudonocardia alaniniphila</name>
    <dbReference type="NCBI Taxonomy" id="75291"/>
    <lineage>
        <taxon>Bacteria</taxon>
        <taxon>Bacillati</taxon>
        <taxon>Actinomycetota</taxon>
        <taxon>Actinomycetes</taxon>
        <taxon>Pseudonocardiales</taxon>
        <taxon>Pseudonocardiaceae</taxon>
        <taxon>Pseudonocardia</taxon>
    </lineage>
</organism>
<dbReference type="Proteomes" id="UP001299970">
    <property type="component" value="Unassembled WGS sequence"/>
</dbReference>
<dbReference type="SUPFAM" id="SSF56645">
    <property type="entry name" value="Acyl-CoA dehydrogenase NM domain-like"/>
    <property type="match status" value="1"/>
</dbReference>
<evidence type="ECO:0000259" key="4">
    <source>
        <dbReference type="Pfam" id="PF08028"/>
    </source>
</evidence>
<dbReference type="InterPro" id="IPR013107">
    <property type="entry name" value="Acyl-CoA_DH_C"/>
</dbReference>
<dbReference type="InterPro" id="IPR050741">
    <property type="entry name" value="Acyl-CoA_dehydrogenase"/>
</dbReference>
<name>A0ABS9TBY1_9PSEU</name>
<evidence type="ECO:0000313" key="5">
    <source>
        <dbReference type="EMBL" id="MCH6166038.1"/>
    </source>
</evidence>
<dbReference type="Pfam" id="PF02771">
    <property type="entry name" value="Acyl-CoA_dh_N"/>
    <property type="match status" value="1"/>
</dbReference>
<dbReference type="InterPro" id="IPR013786">
    <property type="entry name" value="AcylCoA_DH/ox_N"/>
</dbReference>
<evidence type="ECO:0000259" key="3">
    <source>
        <dbReference type="Pfam" id="PF02771"/>
    </source>
</evidence>
<proteinExistence type="inferred from homology"/>
<keyword evidence="1" id="KW-0560">Oxidoreductase</keyword>
<dbReference type="Gene3D" id="1.10.540.10">
    <property type="entry name" value="Acyl-CoA dehydrogenase/oxidase, N-terminal domain"/>
    <property type="match status" value="1"/>
</dbReference>
<dbReference type="PANTHER" id="PTHR48083:SF5">
    <property type="entry name" value="NRGC PROTEIN"/>
    <property type="match status" value="1"/>
</dbReference>